<dbReference type="GO" id="GO:0051536">
    <property type="term" value="F:iron-sulfur cluster binding"/>
    <property type="evidence" value="ECO:0007669"/>
    <property type="project" value="UniProtKB-KW"/>
</dbReference>
<evidence type="ECO:0000313" key="5">
    <source>
        <dbReference type="EMBL" id="OKL55003.1"/>
    </source>
</evidence>
<evidence type="ECO:0000259" key="4">
    <source>
        <dbReference type="PROSITE" id="PS51379"/>
    </source>
</evidence>
<dbReference type="InterPro" id="IPR017900">
    <property type="entry name" value="4Fe4S_Fe_S_CS"/>
</dbReference>
<feature type="domain" description="4Fe-4S ferredoxin-type" evidence="4">
    <location>
        <begin position="182"/>
        <end position="213"/>
    </location>
</feature>
<accession>A0A1Q5Q5D5</accession>
<dbReference type="InterPro" id="IPR017896">
    <property type="entry name" value="4Fe4S_Fe-S-bd"/>
</dbReference>
<dbReference type="Gene3D" id="3.30.70.20">
    <property type="match status" value="1"/>
</dbReference>
<keyword evidence="6" id="KW-1185">Reference proteome</keyword>
<dbReference type="SUPFAM" id="SSF54862">
    <property type="entry name" value="4Fe-4S ferredoxins"/>
    <property type="match status" value="1"/>
</dbReference>
<evidence type="ECO:0000256" key="3">
    <source>
        <dbReference type="ARBA" id="ARBA00023014"/>
    </source>
</evidence>
<gene>
    <name evidence="5" type="ORF">BSZ39_01080</name>
</gene>
<keyword evidence="3" id="KW-0411">Iron-sulfur</keyword>
<dbReference type="OrthoDB" id="9803192at2"/>
<name>A0A1Q5Q5D5_9ACTO</name>
<dbReference type="EMBL" id="MQVR01000003">
    <property type="protein sequence ID" value="OKL55003.1"/>
    <property type="molecule type" value="Genomic_DNA"/>
</dbReference>
<keyword evidence="1" id="KW-0479">Metal-binding</keyword>
<evidence type="ECO:0000256" key="1">
    <source>
        <dbReference type="ARBA" id="ARBA00022723"/>
    </source>
</evidence>
<dbReference type="RefSeq" id="WP_073715553.1">
    <property type="nucleotide sequence ID" value="NZ_MQVR01000003.1"/>
</dbReference>
<reference evidence="6" key="1">
    <citation type="submission" date="2016-12" db="EMBL/GenBank/DDBJ databases">
        <authorList>
            <person name="Meng X."/>
        </authorList>
    </citation>
    <scope>NUCLEOTIDE SEQUENCE [LARGE SCALE GENOMIC DNA]</scope>
    <source>
        <strain evidence="6">DSM 19116</strain>
    </source>
</reference>
<evidence type="ECO:0000256" key="2">
    <source>
        <dbReference type="ARBA" id="ARBA00023004"/>
    </source>
</evidence>
<dbReference type="Proteomes" id="UP000185628">
    <property type="component" value="Unassembled WGS sequence"/>
</dbReference>
<protein>
    <recommendedName>
        <fullName evidence="4">4Fe-4S ferredoxin-type domain-containing protein</fullName>
    </recommendedName>
</protein>
<organism evidence="5 6">
    <name type="scientific">Bowdeniella nasicola</name>
    <dbReference type="NCBI Taxonomy" id="208480"/>
    <lineage>
        <taxon>Bacteria</taxon>
        <taxon>Bacillati</taxon>
        <taxon>Actinomycetota</taxon>
        <taxon>Actinomycetes</taxon>
        <taxon>Actinomycetales</taxon>
        <taxon>Actinomycetaceae</taxon>
        <taxon>Bowdeniella</taxon>
    </lineage>
</organism>
<dbReference type="PROSITE" id="PS51379">
    <property type="entry name" value="4FE4S_FER_2"/>
    <property type="match status" value="1"/>
</dbReference>
<dbReference type="PROSITE" id="PS00198">
    <property type="entry name" value="4FE4S_FER_1"/>
    <property type="match status" value="1"/>
</dbReference>
<evidence type="ECO:0000313" key="6">
    <source>
        <dbReference type="Proteomes" id="UP000185628"/>
    </source>
</evidence>
<comment type="caution">
    <text evidence="5">The sequence shown here is derived from an EMBL/GenBank/DDBJ whole genome shotgun (WGS) entry which is preliminary data.</text>
</comment>
<sequence>MSEQGDVEEARHAEEAGRAEFGSLTRWAAELVEDTDVWLVGDEAIARAPARRELPSAEAVVVAVPGGPETIGERTWLEMLTARHVRWYVAGEAALPERVATVVAAWEPAAGPKSFSPGEVGLPLRARLRSRREVEVLDATAMPRSRRSLLRVAAGGESAGPRSDTELLEEAWRARRAEGDVASPALDLQSCGCVACGTCVKACPTQVLSLSPTRAHAPSRKIEPEFAGEAARLVEWCESDSSVSDDDVQRALASNGIVANVANRFEATIGLWRK</sequence>
<dbReference type="AlphaFoldDB" id="A0A1Q5Q5D5"/>
<dbReference type="GO" id="GO:0046872">
    <property type="term" value="F:metal ion binding"/>
    <property type="evidence" value="ECO:0007669"/>
    <property type="project" value="UniProtKB-KW"/>
</dbReference>
<keyword evidence="2" id="KW-0408">Iron</keyword>
<proteinExistence type="predicted"/>